<evidence type="ECO:0000256" key="1">
    <source>
        <dbReference type="SAM" id="MobiDB-lite"/>
    </source>
</evidence>
<gene>
    <name evidence="2" type="ORF">OUZ56_009691</name>
</gene>
<sequence length="144" mass="16342">MRVSASTKLSRGHQLVTHPRLILSSRNLMLIFSLVKVKCMNATSFSLVINVRSLIAMFEYDKQRDLLLRDQIVIDVADNKKLLFNPQLTLEKAVEIVRAYETSSAKAEKMATESVNRLTMEKSKPEKPSAHTMPDQNHARRCSA</sequence>
<evidence type="ECO:0000313" key="3">
    <source>
        <dbReference type="Proteomes" id="UP001234178"/>
    </source>
</evidence>
<name>A0ABR0AGX1_9CRUS</name>
<reference evidence="2 3" key="1">
    <citation type="journal article" date="2023" name="Nucleic Acids Res.">
        <title>The hologenome of Daphnia magna reveals possible DNA methylation and microbiome-mediated evolution of the host genome.</title>
        <authorList>
            <person name="Chaturvedi A."/>
            <person name="Li X."/>
            <person name="Dhandapani V."/>
            <person name="Marshall H."/>
            <person name="Kissane S."/>
            <person name="Cuenca-Cambronero M."/>
            <person name="Asole G."/>
            <person name="Calvet F."/>
            <person name="Ruiz-Romero M."/>
            <person name="Marangio P."/>
            <person name="Guigo R."/>
            <person name="Rago D."/>
            <person name="Mirbahai L."/>
            <person name="Eastwood N."/>
            <person name="Colbourne J.K."/>
            <person name="Zhou J."/>
            <person name="Mallon E."/>
            <person name="Orsini L."/>
        </authorList>
    </citation>
    <scope>NUCLEOTIDE SEQUENCE [LARGE SCALE GENOMIC DNA]</scope>
    <source>
        <strain evidence="2">LRV0_1</strain>
    </source>
</reference>
<keyword evidence="3" id="KW-1185">Reference proteome</keyword>
<accession>A0ABR0AGX1</accession>
<comment type="caution">
    <text evidence="2">The sequence shown here is derived from an EMBL/GenBank/DDBJ whole genome shotgun (WGS) entry which is preliminary data.</text>
</comment>
<dbReference type="Proteomes" id="UP001234178">
    <property type="component" value="Unassembled WGS sequence"/>
</dbReference>
<feature type="compositionally biased region" description="Basic and acidic residues" evidence="1">
    <location>
        <begin position="119"/>
        <end position="129"/>
    </location>
</feature>
<protein>
    <submittedName>
        <fullName evidence="2">Uncharacterized protein</fullName>
    </submittedName>
</protein>
<organism evidence="2 3">
    <name type="scientific">Daphnia magna</name>
    <dbReference type="NCBI Taxonomy" id="35525"/>
    <lineage>
        <taxon>Eukaryota</taxon>
        <taxon>Metazoa</taxon>
        <taxon>Ecdysozoa</taxon>
        <taxon>Arthropoda</taxon>
        <taxon>Crustacea</taxon>
        <taxon>Branchiopoda</taxon>
        <taxon>Diplostraca</taxon>
        <taxon>Cladocera</taxon>
        <taxon>Anomopoda</taxon>
        <taxon>Daphniidae</taxon>
        <taxon>Daphnia</taxon>
    </lineage>
</organism>
<proteinExistence type="predicted"/>
<evidence type="ECO:0000313" key="2">
    <source>
        <dbReference type="EMBL" id="KAK4024308.1"/>
    </source>
</evidence>
<feature type="region of interest" description="Disordered" evidence="1">
    <location>
        <begin position="111"/>
        <end position="144"/>
    </location>
</feature>
<dbReference type="EMBL" id="JAOYFB010000037">
    <property type="protein sequence ID" value="KAK4024308.1"/>
    <property type="molecule type" value="Genomic_DNA"/>
</dbReference>